<dbReference type="GO" id="GO:0004622">
    <property type="term" value="F:phosphatidylcholine lysophospholipase activity"/>
    <property type="evidence" value="ECO:0007669"/>
    <property type="project" value="TreeGrafter"/>
</dbReference>
<name>A0A212QCJ7_RHOAC</name>
<protein>
    <submittedName>
        <fullName evidence="2">Lysophospholipase L1</fullName>
    </submittedName>
</protein>
<dbReference type="Gene3D" id="3.40.50.1110">
    <property type="entry name" value="SGNH hydrolase"/>
    <property type="match status" value="1"/>
</dbReference>
<dbReference type="InterPro" id="IPR036514">
    <property type="entry name" value="SGNH_hydro_sf"/>
</dbReference>
<feature type="chain" id="PRO_5013324431" evidence="1">
    <location>
        <begin position="24"/>
        <end position="268"/>
    </location>
</feature>
<sequence length="268" mass="28548">MNIRLRLSVMMIFAALAGFPVVAPGETHERVLRVAPEAACAVTEALPTRVAGLPKFFHALVTGRPVRIVAIGSSSTEGVGASAPNRSYPAQLRALLELALPAKDFEVFNLGVGGEVAATTAARLKTAVAAHDPDLVIWQVGTNDALRGIALDDYERALRAALGFLKARGDDVLLVGMQWTRKFAANPHYLAVRDATARVAAEEGVTLVSRFDAMRRLADASGREDLIGPDQLHMNDRGYRCLAEQVAATLSRASPGKFSTAANPLQTP</sequence>
<accession>A0A212QCJ7</accession>
<dbReference type="InterPro" id="IPR057572">
    <property type="entry name" value="NonGDSL"/>
</dbReference>
<dbReference type="InterPro" id="IPR051532">
    <property type="entry name" value="Ester_Hydrolysis_Enzymes"/>
</dbReference>
<dbReference type="PANTHER" id="PTHR30383">
    <property type="entry name" value="THIOESTERASE 1/PROTEASE 1/LYSOPHOSPHOLIPASE L1"/>
    <property type="match status" value="1"/>
</dbReference>
<dbReference type="OrthoDB" id="7203637at2"/>
<feature type="signal peptide" evidence="1">
    <location>
        <begin position="1"/>
        <end position="23"/>
    </location>
</feature>
<dbReference type="SUPFAM" id="SSF52266">
    <property type="entry name" value="SGNH hydrolase"/>
    <property type="match status" value="1"/>
</dbReference>
<dbReference type="RefSeq" id="WP_088518991.1">
    <property type="nucleotide sequence ID" value="NZ_FYDG01000001.1"/>
</dbReference>
<reference evidence="3" key="1">
    <citation type="submission" date="2017-06" db="EMBL/GenBank/DDBJ databases">
        <authorList>
            <person name="Varghese N."/>
            <person name="Submissions S."/>
        </authorList>
    </citation>
    <scope>NUCLEOTIDE SEQUENCE [LARGE SCALE GENOMIC DNA]</scope>
    <source>
        <strain evidence="3">DSM 137</strain>
    </source>
</reference>
<dbReference type="EMBL" id="FYDG01000001">
    <property type="protein sequence ID" value="SNB57042.1"/>
    <property type="molecule type" value="Genomic_DNA"/>
</dbReference>
<proteinExistence type="predicted"/>
<dbReference type="Proteomes" id="UP000198418">
    <property type="component" value="Unassembled WGS sequence"/>
</dbReference>
<organism evidence="2 3">
    <name type="scientific">Rhodoblastus acidophilus</name>
    <name type="common">Rhodopseudomonas acidophila</name>
    <dbReference type="NCBI Taxonomy" id="1074"/>
    <lineage>
        <taxon>Bacteria</taxon>
        <taxon>Pseudomonadati</taxon>
        <taxon>Pseudomonadota</taxon>
        <taxon>Alphaproteobacteria</taxon>
        <taxon>Hyphomicrobiales</taxon>
        <taxon>Rhodoblastaceae</taxon>
        <taxon>Rhodoblastus</taxon>
    </lineage>
</organism>
<dbReference type="PANTHER" id="PTHR30383:SF5">
    <property type="entry name" value="SGNH HYDROLASE-TYPE ESTERASE DOMAIN-CONTAINING PROTEIN"/>
    <property type="match status" value="1"/>
</dbReference>
<dbReference type="Pfam" id="PF25182">
    <property type="entry name" value="NonGDSL"/>
    <property type="match status" value="1"/>
</dbReference>
<dbReference type="AlphaFoldDB" id="A0A212QCJ7"/>
<evidence type="ECO:0000313" key="3">
    <source>
        <dbReference type="Proteomes" id="UP000198418"/>
    </source>
</evidence>
<evidence type="ECO:0000313" key="2">
    <source>
        <dbReference type="EMBL" id="SNB57042.1"/>
    </source>
</evidence>
<keyword evidence="1" id="KW-0732">Signal</keyword>
<keyword evidence="3" id="KW-1185">Reference proteome</keyword>
<evidence type="ECO:0000256" key="1">
    <source>
        <dbReference type="SAM" id="SignalP"/>
    </source>
</evidence>
<gene>
    <name evidence="2" type="ORF">SAMN06265338_101531</name>
</gene>